<comment type="caution">
    <text evidence="1">The sequence shown here is derived from an EMBL/GenBank/DDBJ whole genome shotgun (WGS) entry which is preliminary data.</text>
</comment>
<dbReference type="Proteomes" id="UP000257109">
    <property type="component" value="Unassembled WGS sequence"/>
</dbReference>
<feature type="non-terminal residue" evidence="1">
    <location>
        <position position="1"/>
    </location>
</feature>
<sequence length="136" mass="16118">MYAQVCIPPYTTFIVRVPKVVKCVMRYLKRTIKYMLTYQKYNSLEIVDYLDSNFVGCSDGKHSTSSYTYMLARISWKSSMKLKFIDIKYLVVKKKHIYIEHIETNYMLANPLRASHIRFFHEHVAQMGVFLEVTLV</sequence>
<gene>
    <name evidence="1" type="ORF">CR513_29560</name>
</gene>
<evidence type="ECO:0000313" key="1">
    <source>
        <dbReference type="EMBL" id="RDX88794.1"/>
    </source>
</evidence>
<keyword evidence="2" id="KW-1185">Reference proteome</keyword>
<reference evidence="1" key="1">
    <citation type="submission" date="2018-05" db="EMBL/GenBank/DDBJ databases">
        <title>Draft genome of Mucuna pruriens seed.</title>
        <authorList>
            <person name="Nnadi N.E."/>
            <person name="Vos R."/>
            <person name="Hasami M.H."/>
            <person name="Devisetty U.K."/>
            <person name="Aguiy J.C."/>
        </authorList>
    </citation>
    <scope>NUCLEOTIDE SEQUENCE [LARGE SCALE GENOMIC DNA]</scope>
    <source>
        <strain evidence="1">JCA_2017</strain>
    </source>
</reference>
<accession>A0A371GE33</accession>
<dbReference type="AlphaFoldDB" id="A0A371GE33"/>
<protein>
    <recommendedName>
        <fullName evidence="3">Reverse transcriptase Ty1/copia-type domain-containing protein</fullName>
    </recommendedName>
</protein>
<evidence type="ECO:0008006" key="3">
    <source>
        <dbReference type="Google" id="ProtNLM"/>
    </source>
</evidence>
<evidence type="ECO:0000313" key="2">
    <source>
        <dbReference type="Proteomes" id="UP000257109"/>
    </source>
</evidence>
<dbReference type="EMBL" id="QJKJ01005839">
    <property type="protein sequence ID" value="RDX88794.1"/>
    <property type="molecule type" value="Genomic_DNA"/>
</dbReference>
<proteinExistence type="predicted"/>
<name>A0A371GE33_MUCPR</name>
<dbReference type="OrthoDB" id="3594866at2759"/>
<organism evidence="1 2">
    <name type="scientific">Mucuna pruriens</name>
    <name type="common">Velvet bean</name>
    <name type="synonym">Dolichos pruriens</name>
    <dbReference type="NCBI Taxonomy" id="157652"/>
    <lineage>
        <taxon>Eukaryota</taxon>
        <taxon>Viridiplantae</taxon>
        <taxon>Streptophyta</taxon>
        <taxon>Embryophyta</taxon>
        <taxon>Tracheophyta</taxon>
        <taxon>Spermatophyta</taxon>
        <taxon>Magnoliopsida</taxon>
        <taxon>eudicotyledons</taxon>
        <taxon>Gunneridae</taxon>
        <taxon>Pentapetalae</taxon>
        <taxon>rosids</taxon>
        <taxon>fabids</taxon>
        <taxon>Fabales</taxon>
        <taxon>Fabaceae</taxon>
        <taxon>Papilionoideae</taxon>
        <taxon>50 kb inversion clade</taxon>
        <taxon>NPAAA clade</taxon>
        <taxon>indigoferoid/millettioid clade</taxon>
        <taxon>Phaseoleae</taxon>
        <taxon>Mucuna</taxon>
    </lineage>
</organism>